<dbReference type="PANTHER" id="PTHR47959:SF13">
    <property type="entry name" value="ATP-DEPENDENT RNA HELICASE RHLE"/>
    <property type="match status" value="1"/>
</dbReference>
<dbReference type="GO" id="GO:0003676">
    <property type="term" value="F:nucleic acid binding"/>
    <property type="evidence" value="ECO:0007669"/>
    <property type="project" value="InterPro"/>
</dbReference>
<dbReference type="Gene3D" id="3.40.50.300">
    <property type="entry name" value="P-loop containing nucleotide triphosphate hydrolases"/>
    <property type="match status" value="2"/>
</dbReference>
<dbReference type="SMART" id="SM00487">
    <property type="entry name" value="DEXDc"/>
    <property type="match status" value="1"/>
</dbReference>
<dbReference type="Pfam" id="PF00271">
    <property type="entry name" value="Helicase_C"/>
    <property type="match status" value="1"/>
</dbReference>
<evidence type="ECO:0000259" key="9">
    <source>
        <dbReference type="PROSITE" id="PS51194"/>
    </source>
</evidence>
<evidence type="ECO:0000256" key="7">
    <source>
        <dbReference type="SAM" id="MobiDB-lite"/>
    </source>
</evidence>
<dbReference type="InterPro" id="IPR014001">
    <property type="entry name" value="Helicase_ATP-bd"/>
</dbReference>
<feature type="domain" description="DEAD-box RNA helicase Q" evidence="10">
    <location>
        <begin position="62"/>
        <end position="90"/>
    </location>
</feature>
<dbReference type="AlphaFoldDB" id="A0A1H4RV31"/>
<evidence type="ECO:0000259" key="8">
    <source>
        <dbReference type="PROSITE" id="PS51192"/>
    </source>
</evidence>
<evidence type="ECO:0000259" key="10">
    <source>
        <dbReference type="PROSITE" id="PS51195"/>
    </source>
</evidence>
<accession>A0A1H4RV31</accession>
<evidence type="ECO:0000313" key="11">
    <source>
        <dbReference type="EMBL" id="SEC35815.1"/>
    </source>
</evidence>
<feature type="compositionally biased region" description="Low complexity" evidence="7">
    <location>
        <begin position="42"/>
        <end position="57"/>
    </location>
</feature>
<dbReference type="EMBL" id="FNSD01000001">
    <property type="protein sequence ID" value="SEC35815.1"/>
    <property type="molecule type" value="Genomic_DNA"/>
</dbReference>
<comment type="similarity">
    <text evidence="5">Belongs to the DEAD box helicase family.</text>
</comment>
<keyword evidence="1" id="KW-0547">Nucleotide-binding</keyword>
<feature type="domain" description="Helicase C-terminal" evidence="9">
    <location>
        <begin position="295"/>
        <end position="447"/>
    </location>
</feature>
<feature type="compositionally biased region" description="Gly residues" evidence="7">
    <location>
        <begin position="488"/>
        <end position="531"/>
    </location>
</feature>
<organism evidence="11 12">
    <name type="scientific">Terriglobus roseus</name>
    <dbReference type="NCBI Taxonomy" id="392734"/>
    <lineage>
        <taxon>Bacteria</taxon>
        <taxon>Pseudomonadati</taxon>
        <taxon>Acidobacteriota</taxon>
        <taxon>Terriglobia</taxon>
        <taxon>Terriglobales</taxon>
        <taxon>Acidobacteriaceae</taxon>
        <taxon>Terriglobus</taxon>
    </lineage>
</organism>
<dbReference type="InterPro" id="IPR027417">
    <property type="entry name" value="P-loop_NTPase"/>
</dbReference>
<dbReference type="CDD" id="cd18787">
    <property type="entry name" value="SF2_C_DEAD"/>
    <property type="match status" value="1"/>
</dbReference>
<evidence type="ECO:0000256" key="1">
    <source>
        <dbReference type="ARBA" id="ARBA00022741"/>
    </source>
</evidence>
<dbReference type="PROSITE" id="PS51194">
    <property type="entry name" value="HELICASE_CTER"/>
    <property type="match status" value="1"/>
</dbReference>
<reference evidence="11 12" key="1">
    <citation type="submission" date="2016-10" db="EMBL/GenBank/DDBJ databases">
        <authorList>
            <person name="de Groot N.N."/>
        </authorList>
    </citation>
    <scope>NUCLEOTIDE SEQUENCE [LARGE SCALE GENOMIC DNA]</scope>
    <source>
        <strain evidence="11 12">AB35.6</strain>
    </source>
</reference>
<evidence type="ECO:0000256" key="4">
    <source>
        <dbReference type="ARBA" id="ARBA00022840"/>
    </source>
</evidence>
<evidence type="ECO:0000256" key="2">
    <source>
        <dbReference type="ARBA" id="ARBA00022801"/>
    </source>
</evidence>
<dbReference type="InterPro" id="IPR011545">
    <property type="entry name" value="DEAD/DEAH_box_helicase_dom"/>
</dbReference>
<evidence type="ECO:0000256" key="6">
    <source>
        <dbReference type="PROSITE-ProRule" id="PRU00552"/>
    </source>
</evidence>
<dbReference type="SMART" id="SM00490">
    <property type="entry name" value="HELICc"/>
    <property type="match status" value="1"/>
</dbReference>
<dbReference type="GO" id="GO:0016787">
    <property type="term" value="F:hydrolase activity"/>
    <property type="evidence" value="ECO:0007669"/>
    <property type="project" value="UniProtKB-KW"/>
</dbReference>
<dbReference type="Proteomes" id="UP000182409">
    <property type="component" value="Unassembled WGS sequence"/>
</dbReference>
<feature type="short sequence motif" description="Q motif" evidence="6">
    <location>
        <begin position="62"/>
        <end position="90"/>
    </location>
</feature>
<feature type="region of interest" description="Disordered" evidence="7">
    <location>
        <begin position="469"/>
        <end position="531"/>
    </location>
</feature>
<dbReference type="InterPro" id="IPR050079">
    <property type="entry name" value="DEAD_box_RNA_helicase"/>
</dbReference>
<gene>
    <name evidence="11" type="ORF">SAMN05443244_3264</name>
</gene>
<evidence type="ECO:0000256" key="3">
    <source>
        <dbReference type="ARBA" id="ARBA00022806"/>
    </source>
</evidence>
<evidence type="ECO:0000313" key="12">
    <source>
        <dbReference type="Proteomes" id="UP000182409"/>
    </source>
</evidence>
<dbReference type="Pfam" id="PF00270">
    <property type="entry name" value="DEAD"/>
    <property type="match status" value="1"/>
</dbReference>
<protein>
    <submittedName>
        <fullName evidence="11">ATP-dependent RNA helicase RhlE</fullName>
    </submittedName>
</protein>
<name>A0A1H4RV31_9BACT</name>
<dbReference type="CDD" id="cd00268">
    <property type="entry name" value="DEADc"/>
    <property type="match status" value="1"/>
</dbReference>
<dbReference type="GO" id="GO:0005524">
    <property type="term" value="F:ATP binding"/>
    <property type="evidence" value="ECO:0007669"/>
    <property type="project" value="UniProtKB-KW"/>
</dbReference>
<keyword evidence="3 11" id="KW-0347">Helicase</keyword>
<feature type="region of interest" description="Disordered" evidence="7">
    <location>
        <begin position="1"/>
        <end position="57"/>
    </location>
</feature>
<proteinExistence type="inferred from homology"/>
<dbReference type="InterPro" id="IPR014014">
    <property type="entry name" value="RNA_helicase_DEAD_Q_motif"/>
</dbReference>
<dbReference type="PANTHER" id="PTHR47959">
    <property type="entry name" value="ATP-DEPENDENT RNA HELICASE RHLE-RELATED"/>
    <property type="match status" value="1"/>
</dbReference>
<feature type="domain" description="Helicase ATP-binding" evidence="8">
    <location>
        <begin position="93"/>
        <end position="275"/>
    </location>
</feature>
<sequence length="531" mass="57717">MVLRPRQGSRNTPASQHRLAGRPPNDGARRRIHKKDPLNTGNTAVAENNVPATTAAPTTPEVFFNDFAISQQLKDRLAVAKYITPTPVQARAIPPALEGRDVLATAATGTGKTLSFLIPMIHRMDVNPAPAPVQQGKRTIKPIRSLILLPTRELAMQVLENYSKIQPQAKHESVLVCGGLSEGAQLDALRRGPRLVVATPGRLEDYLKRGEISLRNVEMLVLDEVDRMLDMGFLPAIRRIVGALPKTRQTMCYSATLDANITEIVRDYVNKPVRIEVGTTSKPNERVELRAHIVMQDQKLSLLEKMLQEEAGTYLVFSRTKHGADRIGRKLEKLGHEVSIIHGDRSQSQRSAALKAFATGKSRVLVATDVAARGIDIKHIAHVVNYDLPGASDDFVHRIGRTGRASATGIATTFVMPQERSDARKMERELKIQFDWRDTDKNLAKEERNSPIDTGRAGDLMTLETRAWKTSPDGSHLQDTTVPSRSSHGGGRGGNGGGSSNGGGFGRRRPGGSGGSSNGGRSGGGAGRRGR</sequence>
<dbReference type="GO" id="GO:0005829">
    <property type="term" value="C:cytosol"/>
    <property type="evidence" value="ECO:0007669"/>
    <property type="project" value="TreeGrafter"/>
</dbReference>
<keyword evidence="2" id="KW-0378">Hydrolase</keyword>
<dbReference type="GO" id="GO:0003724">
    <property type="term" value="F:RNA helicase activity"/>
    <property type="evidence" value="ECO:0007669"/>
    <property type="project" value="InterPro"/>
</dbReference>
<dbReference type="InterPro" id="IPR044742">
    <property type="entry name" value="DEAD/DEAH_RhlB"/>
</dbReference>
<evidence type="ECO:0000256" key="5">
    <source>
        <dbReference type="ARBA" id="ARBA00038437"/>
    </source>
</evidence>
<keyword evidence="4" id="KW-0067">ATP-binding</keyword>
<dbReference type="PROSITE" id="PS51192">
    <property type="entry name" value="HELICASE_ATP_BIND_1"/>
    <property type="match status" value="1"/>
</dbReference>
<dbReference type="InterPro" id="IPR001650">
    <property type="entry name" value="Helicase_C-like"/>
</dbReference>
<dbReference type="PROSITE" id="PS51195">
    <property type="entry name" value="Q_MOTIF"/>
    <property type="match status" value="1"/>
</dbReference>
<dbReference type="SUPFAM" id="SSF52540">
    <property type="entry name" value="P-loop containing nucleoside triphosphate hydrolases"/>
    <property type="match status" value="1"/>
</dbReference>